<proteinExistence type="inferred from homology"/>
<dbReference type="EMBL" id="CP002360">
    <property type="protein sequence ID" value="AEE96899.1"/>
    <property type="molecule type" value="Genomic_DNA"/>
</dbReference>
<organism evidence="4 5">
    <name type="scientific">Mahella australiensis (strain DSM 15567 / CIP 107919 / 50-1 BON)</name>
    <dbReference type="NCBI Taxonomy" id="697281"/>
    <lineage>
        <taxon>Bacteria</taxon>
        <taxon>Bacillati</taxon>
        <taxon>Bacillota</taxon>
        <taxon>Clostridia</taxon>
        <taxon>Thermoanaerobacterales</taxon>
        <taxon>Thermoanaerobacterales Family IV. Incertae Sedis</taxon>
        <taxon>Mahella</taxon>
    </lineage>
</organism>
<feature type="transmembrane region" description="Helical" evidence="3">
    <location>
        <begin position="388"/>
        <end position="407"/>
    </location>
</feature>
<dbReference type="GO" id="GO:0009847">
    <property type="term" value="P:spore germination"/>
    <property type="evidence" value="ECO:0007669"/>
    <property type="project" value="InterPro"/>
</dbReference>
<evidence type="ECO:0000256" key="1">
    <source>
        <dbReference type="ARBA" id="ARBA00005278"/>
    </source>
</evidence>
<dbReference type="InterPro" id="IPR050768">
    <property type="entry name" value="UPF0353/GerABKA_families"/>
</dbReference>
<evidence type="ECO:0000313" key="4">
    <source>
        <dbReference type="EMBL" id="AEE96899.1"/>
    </source>
</evidence>
<comment type="similarity">
    <text evidence="1">Belongs to the GerABKA family.</text>
</comment>
<reference evidence="5" key="1">
    <citation type="submission" date="2010-11" db="EMBL/GenBank/DDBJ databases">
        <title>The complete genome of Mahella australiensis DSM 15567.</title>
        <authorList>
            <consortium name="US DOE Joint Genome Institute (JGI-PGF)"/>
            <person name="Lucas S."/>
            <person name="Copeland A."/>
            <person name="Lapidus A."/>
            <person name="Bruce D."/>
            <person name="Goodwin L."/>
            <person name="Pitluck S."/>
            <person name="Kyrpides N."/>
            <person name="Mavromatis K."/>
            <person name="Pagani I."/>
            <person name="Ivanova N."/>
            <person name="Teshima H."/>
            <person name="Brettin T."/>
            <person name="Detter J.C."/>
            <person name="Han C."/>
            <person name="Tapia R."/>
            <person name="Land M."/>
            <person name="Hauser L."/>
            <person name="Markowitz V."/>
            <person name="Cheng J.-F."/>
            <person name="Hugenholtz P."/>
            <person name="Woyke T."/>
            <person name="Wu D."/>
            <person name="Spring S."/>
            <person name="Pukall R."/>
            <person name="Steenblock K."/>
            <person name="Schneider S."/>
            <person name="Klenk H.-P."/>
            <person name="Eisen J.A."/>
        </authorList>
    </citation>
    <scope>NUCLEOTIDE SEQUENCE [LARGE SCALE GENOMIC DNA]</scope>
    <source>
        <strain evidence="5">DSM 15567 / CIP 107919 / 50-1 BON</strain>
    </source>
</reference>
<keyword evidence="3" id="KW-0812">Transmembrane</keyword>
<dbReference type="PANTHER" id="PTHR22550">
    <property type="entry name" value="SPORE GERMINATION PROTEIN"/>
    <property type="match status" value="1"/>
</dbReference>
<dbReference type="Proteomes" id="UP000008457">
    <property type="component" value="Chromosome"/>
</dbReference>
<dbReference type="RefSeq" id="WP_013781327.1">
    <property type="nucleotide sequence ID" value="NC_015520.1"/>
</dbReference>
<keyword evidence="2 3" id="KW-0472">Membrane</keyword>
<evidence type="ECO:0000313" key="5">
    <source>
        <dbReference type="Proteomes" id="UP000008457"/>
    </source>
</evidence>
<dbReference type="Pfam" id="PF03323">
    <property type="entry name" value="GerA"/>
    <property type="match status" value="1"/>
</dbReference>
<dbReference type="eggNOG" id="COG0697">
    <property type="taxonomic scope" value="Bacteria"/>
</dbReference>
<protein>
    <submittedName>
        <fullName evidence="4">GerA spore germination protein</fullName>
    </submittedName>
</protein>
<dbReference type="GO" id="GO:0016020">
    <property type="term" value="C:membrane"/>
    <property type="evidence" value="ECO:0007669"/>
    <property type="project" value="InterPro"/>
</dbReference>
<dbReference type="KEGG" id="mas:Mahau_1718"/>
<accession>F4A065</accession>
<keyword evidence="5" id="KW-1185">Reference proteome</keyword>
<dbReference type="STRING" id="697281.Mahau_1718"/>
<dbReference type="InterPro" id="IPR004995">
    <property type="entry name" value="Spore_Ger"/>
</dbReference>
<gene>
    <name evidence="4" type="ordered locus">Mahau_1718</name>
</gene>
<dbReference type="PANTHER" id="PTHR22550:SF5">
    <property type="entry name" value="LEUCINE ZIPPER PROTEIN 4"/>
    <property type="match status" value="1"/>
</dbReference>
<feature type="transmembrane region" description="Helical" evidence="3">
    <location>
        <begin position="321"/>
        <end position="343"/>
    </location>
</feature>
<dbReference type="AlphaFoldDB" id="F4A065"/>
<dbReference type="PIRSF" id="PIRSF005690">
    <property type="entry name" value="GerBA"/>
    <property type="match status" value="1"/>
</dbReference>
<keyword evidence="3" id="KW-1133">Transmembrane helix</keyword>
<dbReference type="OrthoDB" id="1726708at2"/>
<name>F4A065_MAHA5</name>
<evidence type="ECO:0000256" key="2">
    <source>
        <dbReference type="ARBA" id="ARBA00023136"/>
    </source>
</evidence>
<sequence>MHLSTIYHRLKDFVLGKDPDDNIASADGSYHGIKLDKKLDKNVKMMQTILKDCDDIVYRSFRIAGKMKAELVFLDGLVNTDFIDNYIIKPLTLESRMADIEIEGADDAFCYAKEAVISAASVREGDDMDGIVFNIMSGSTVIFIDGIARCVIVEVKGWEHRQVSDPAVEPTVRGPKDAFTETLRINTMLVRRYIRDPRLKLKTYHIGRRSKTDVAVMYIESIVNVNVLDELNKRLDGIDVDSVVGSALIEHLIEDDWISPFPQIQTTERPDKAAAALMGGKVCIAVDNTPFVLLLPTTLNSFMQAPDDYYQRWLISSLIRFTRFIGTIVALLLPSLYIAMLSYHPEMIPTSLALSMAAGREGLPFPAFIEAFIMEGSLELLREAGMRLPGAMGQTIGVVGAIIIGQAAVGANIVSPAMVVVVALTAIANFAIPSYDLAISFRILRFILMILATTLGLYGIILTVMMIVSHLSILKSFGIPYMAPWIPLNLRDLKDSIIRAPWVSMRTRESYLHLQDEQRMNKDKTSDVVYREKVVKH</sequence>
<feature type="transmembrane region" description="Helical" evidence="3">
    <location>
        <begin position="413"/>
        <end position="432"/>
    </location>
</feature>
<evidence type="ECO:0000256" key="3">
    <source>
        <dbReference type="SAM" id="Phobius"/>
    </source>
</evidence>
<reference evidence="4 5" key="2">
    <citation type="journal article" date="2011" name="Stand. Genomic Sci.">
        <title>Complete genome sequence of Mahella australiensis type strain (50-1 BON).</title>
        <authorList>
            <person name="Sikorski J."/>
            <person name="Teshima H."/>
            <person name="Nolan M."/>
            <person name="Lucas S."/>
            <person name="Hammon N."/>
            <person name="Deshpande S."/>
            <person name="Cheng J.F."/>
            <person name="Pitluck S."/>
            <person name="Liolios K."/>
            <person name="Pagani I."/>
            <person name="Ivanova N."/>
            <person name="Huntemann M."/>
            <person name="Mavromatis K."/>
            <person name="Ovchinikova G."/>
            <person name="Pati A."/>
            <person name="Tapia R."/>
            <person name="Han C."/>
            <person name="Goodwin L."/>
            <person name="Chen A."/>
            <person name="Palaniappan K."/>
            <person name="Land M."/>
            <person name="Hauser L."/>
            <person name="Ngatchou-Djao O.D."/>
            <person name="Rohde M."/>
            <person name="Pukall R."/>
            <person name="Spring S."/>
            <person name="Abt B."/>
            <person name="Goker M."/>
            <person name="Detter J.C."/>
            <person name="Woyke T."/>
            <person name="Bristow J."/>
            <person name="Markowitz V."/>
            <person name="Hugenholtz P."/>
            <person name="Eisen J.A."/>
            <person name="Kyrpides N.C."/>
            <person name="Klenk H.P."/>
            <person name="Lapidus A."/>
        </authorList>
    </citation>
    <scope>NUCLEOTIDE SEQUENCE [LARGE SCALE GENOMIC DNA]</scope>
    <source>
        <strain evidence="5">DSM 15567 / CIP 107919 / 50-1 BON</strain>
    </source>
</reference>
<dbReference type="HOGENOM" id="CLU_021639_4_1_9"/>
<feature type="transmembrane region" description="Helical" evidence="3">
    <location>
        <begin position="444"/>
        <end position="468"/>
    </location>
</feature>